<evidence type="ECO:0000256" key="6">
    <source>
        <dbReference type="RuleBase" id="RU362006"/>
    </source>
</evidence>
<evidence type="ECO:0000256" key="4">
    <source>
        <dbReference type="ARBA" id="ARBA00022989"/>
    </source>
</evidence>
<protein>
    <recommendedName>
        <fullName evidence="6">Receptor expression-enhancing protein</fullName>
    </recommendedName>
</protein>
<organism evidence="7 8">
    <name type="scientific">Eptatretus burgeri</name>
    <name type="common">Inshore hagfish</name>
    <dbReference type="NCBI Taxonomy" id="7764"/>
    <lineage>
        <taxon>Eukaryota</taxon>
        <taxon>Metazoa</taxon>
        <taxon>Chordata</taxon>
        <taxon>Craniata</taxon>
        <taxon>Vertebrata</taxon>
        <taxon>Cyclostomata</taxon>
        <taxon>Myxini</taxon>
        <taxon>Myxiniformes</taxon>
        <taxon>Myxinidae</taxon>
        <taxon>Eptatretinae</taxon>
        <taxon>Eptatretus</taxon>
    </lineage>
</organism>
<dbReference type="PANTHER" id="PTHR12300:SF161">
    <property type="entry name" value="RECEPTOR EXPRESSION-ENHANCING PROTEIN"/>
    <property type="match status" value="1"/>
</dbReference>
<evidence type="ECO:0000313" key="7">
    <source>
        <dbReference type="Ensembl" id="ENSEBUP00000006310.1"/>
    </source>
</evidence>
<dbReference type="Proteomes" id="UP000694388">
    <property type="component" value="Unplaced"/>
</dbReference>
<evidence type="ECO:0000256" key="3">
    <source>
        <dbReference type="ARBA" id="ARBA00022692"/>
    </source>
</evidence>
<keyword evidence="4 6" id="KW-1133">Transmembrane helix</keyword>
<reference evidence="7" key="2">
    <citation type="submission" date="2025-09" db="UniProtKB">
        <authorList>
            <consortium name="Ensembl"/>
        </authorList>
    </citation>
    <scope>IDENTIFICATION</scope>
</reference>
<name>A0A8C4NI82_EPTBU</name>
<dbReference type="GeneTree" id="ENSGT00940000157873"/>
<dbReference type="PANTHER" id="PTHR12300">
    <property type="entry name" value="HVA22-LIKE PROTEINS"/>
    <property type="match status" value="1"/>
</dbReference>
<proteinExistence type="inferred from homology"/>
<dbReference type="GO" id="GO:0016020">
    <property type="term" value="C:membrane"/>
    <property type="evidence" value="ECO:0007669"/>
    <property type="project" value="UniProtKB-SubCell"/>
</dbReference>
<dbReference type="Ensembl" id="ENSEBUT00000006764.1">
    <property type="protein sequence ID" value="ENSEBUP00000006310.1"/>
    <property type="gene ID" value="ENSEBUG00000004181.1"/>
</dbReference>
<feature type="transmembrane region" description="Helical" evidence="6">
    <location>
        <begin position="35"/>
        <end position="68"/>
    </location>
</feature>
<keyword evidence="8" id="KW-1185">Reference proteome</keyword>
<dbReference type="InterPro" id="IPR004345">
    <property type="entry name" value="TB2_DP1_HVA22"/>
</dbReference>
<feature type="transmembrane region" description="Helical" evidence="6">
    <location>
        <begin position="80"/>
        <end position="100"/>
    </location>
</feature>
<evidence type="ECO:0000256" key="2">
    <source>
        <dbReference type="ARBA" id="ARBA00008573"/>
    </source>
</evidence>
<evidence type="ECO:0000256" key="5">
    <source>
        <dbReference type="ARBA" id="ARBA00023136"/>
    </source>
</evidence>
<comment type="subcellular location">
    <subcellularLocation>
        <location evidence="1 6">Membrane</location>
        <topology evidence="1 6">Multi-pass membrane protein</topology>
    </subcellularLocation>
</comment>
<reference evidence="7" key="1">
    <citation type="submission" date="2025-08" db="UniProtKB">
        <authorList>
            <consortium name="Ensembl"/>
        </authorList>
    </citation>
    <scope>IDENTIFICATION</scope>
</reference>
<sequence>MAQLQTMFDNFLNEKNFFTDLLEKVEKKTGVKKSYLFIALVALVGIYLIIGYGAALLCNFIGFLYPAYHSPNKDDDTQWLIYWVVYGFFCVVEFFSDIFLDWFPLYYFSKCVFLVWCMAPVQWNGSQKLYNGFIRPIFLRHEKAFDNMVDQFGNRAREFKDTFSKEAKKAAANYVTKSDKDS</sequence>
<dbReference type="AlphaFoldDB" id="A0A8C4NI82"/>
<dbReference type="OMA" id="CMIPGPW"/>
<keyword evidence="3 6" id="KW-0812">Transmembrane</keyword>
<keyword evidence="5 6" id="KW-0472">Membrane</keyword>
<accession>A0A8C4NI82</accession>
<dbReference type="Pfam" id="PF03134">
    <property type="entry name" value="TB2_DP1_HVA22"/>
    <property type="match status" value="1"/>
</dbReference>
<comment type="similarity">
    <text evidence="2 6">Belongs to the DP1 family.</text>
</comment>
<evidence type="ECO:0000313" key="8">
    <source>
        <dbReference type="Proteomes" id="UP000694388"/>
    </source>
</evidence>
<evidence type="ECO:0000256" key="1">
    <source>
        <dbReference type="ARBA" id="ARBA00004141"/>
    </source>
</evidence>